<accession>A0AAV2FF32</accession>
<proteinExistence type="predicted"/>
<evidence type="ECO:0000256" key="5">
    <source>
        <dbReference type="ARBA" id="ARBA00022989"/>
    </source>
</evidence>
<evidence type="ECO:0000313" key="7">
    <source>
        <dbReference type="EMBL" id="CAL1396295.1"/>
    </source>
</evidence>
<sequence>MADRTHWTKTWTMSAPEYTHIDHASIIQVMLLPANNNPMKGLGSDGNSMDLSDMGMRLPMLVYVSCEKCSGYDHNKRQGNERSGLSLHDNVFAPSSSTSIATTTFTIPKQSVKECAS</sequence>
<protein>
    <submittedName>
        <fullName evidence="7">Uncharacterized protein</fullName>
    </submittedName>
</protein>
<dbReference type="EMBL" id="OZ034819">
    <property type="protein sequence ID" value="CAL1396295.1"/>
    <property type="molecule type" value="Genomic_DNA"/>
</dbReference>
<keyword evidence="6" id="KW-0472">Membrane</keyword>
<dbReference type="Pfam" id="PF03552">
    <property type="entry name" value="Cellulose_synt"/>
    <property type="match status" value="1"/>
</dbReference>
<evidence type="ECO:0000256" key="3">
    <source>
        <dbReference type="ARBA" id="ARBA00022679"/>
    </source>
</evidence>
<dbReference type="GO" id="GO:0012505">
    <property type="term" value="C:endomembrane system"/>
    <property type="evidence" value="ECO:0007669"/>
    <property type="project" value="UniProtKB-SubCell"/>
</dbReference>
<comment type="subcellular location">
    <subcellularLocation>
        <location evidence="1">Endomembrane system</location>
    </subcellularLocation>
</comment>
<dbReference type="GO" id="GO:0030244">
    <property type="term" value="P:cellulose biosynthetic process"/>
    <property type="evidence" value="ECO:0007669"/>
    <property type="project" value="InterPro"/>
</dbReference>
<keyword evidence="3" id="KW-0808">Transferase</keyword>
<keyword evidence="8" id="KW-1185">Reference proteome</keyword>
<evidence type="ECO:0000256" key="4">
    <source>
        <dbReference type="ARBA" id="ARBA00022692"/>
    </source>
</evidence>
<dbReference type="AlphaFoldDB" id="A0AAV2FF32"/>
<keyword evidence="2" id="KW-0328">Glycosyltransferase</keyword>
<dbReference type="GO" id="GO:0016020">
    <property type="term" value="C:membrane"/>
    <property type="evidence" value="ECO:0007669"/>
    <property type="project" value="InterPro"/>
</dbReference>
<evidence type="ECO:0000256" key="6">
    <source>
        <dbReference type="ARBA" id="ARBA00023136"/>
    </source>
</evidence>
<evidence type="ECO:0000313" key="8">
    <source>
        <dbReference type="Proteomes" id="UP001497516"/>
    </source>
</evidence>
<dbReference type="GO" id="GO:0016760">
    <property type="term" value="F:cellulose synthase (UDP-forming) activity"/>
    <property type="evidence" value="ECO:0007669"/>
    <property type="project" value="InterPro"/>
</dbReference>
<evidence type="ECO:0000256" key="1">
    <source>
        <dbReference type="ARBA" id="ARBA00004308"/>
    </source>
</evidence>
<keyword evidence="5" id="KW-1133">Transmembrane helix</keyword>
<gene>
    <name evidence="7" type="ORF">LTRI10_LOCUS36673</name>
</gene>
<evidence type="ECO:0000256" key="2">
    <source>
        <dbReference type="ARBA" id="ARBA00022676"/>
    </source>
</evidence>
<reference evidence="7 8" key="1">
    <citation type="submission" date="2024-04" db="EMBL/GenBank/DDBJ databases">
        <authorList>
            <person name="Fracassetti M."/>
        </authorList>
    </citation>
    <scope>NUCLEOTIDE SEQUENCE [LARGE SCALE GENOMIC DNA]</scope>
</reference>
<keyword evidence="4" id="KW-0812">Transmembrane</keyword>
<dbReference type="Proteomes" id="UP001497516">
    <property type="component" value="Chromosome 6"/>
</dbReference>
<dbReference type="InterPro" id="IPR005150">
    <property type="entry name" value="Cellulose_synth"/>
</dbReference>
<organism evidence="7 8">
    <name type="scientific">Linum trigynum</name>
    <dbReference type="NCBI Taxonomy" id="586398"/>
    <lineage>
        <taxon>Eukaryota</taxon>
        <taxon>Viridiplantae</taxon>
        <taxon>Streptophyta</taxon>
        <taxon>Embryophyta</taxon>
        <taxon>Tracheophyta</taxon>
        <taxon>Spermatophyta</taxon>
        <taxon>Magnoliopsida</taxon>
        <taxon>eudicotyledons</taxon>
        <taxon>Gunneridae</taxon>
        <taxon>Pentapetalae</taxon>
        <taxon>rosids</taxon>
        <taxon>fabids</taxon>
        <taxon>Malpighiales</taxon>
        <taxon>Linaceae</taxon>
        <taxon>Linum</taxon>
    </lineage>
</organism>
<name>A0AAV2FF32_9ROSI</name>